<comment type="caution">
    <text evidence="1">The sequence shown here is derived from an EMBL/GenBank/DDBJ whole genome shotgun (WGS) entry which is preliminary data.</text>
</comment>
<organism evidence="1 2">
    <name type="scientific">Staphylotrichum longicolle</name>
    <dbReference type="NCBI Taxonomy" id="669026"/>
    <lineage>
        <taxon>Eukaryota</taxon>
        <taxon>Fungi</taxon>
        <taxon>Dikarya</taxon>
        <taxon>Ascomycota</taxon>
        <taxon>Pezizomycotina</taxon>
        <taxon>Sordariomycetes</taxon>
        <taxon>Sordariomycetidae</taxon>
        <taxon>Sordariales</taxon>
        <taxon>Chaetomiaceae</taxon>
        <taxon>Staphylotrichum</taxon>
    </lineage>
</organism>
<evidence type="ECO:0000313" key="1">
    <source>
        <dbReference type="EMBL" id="KAG7291775.1"/>
    </source>
</evidence>
<evidence type="ECO:0000313" key="2">
    <source>
        <dbReference type="Proteomes" id="UP001197093"/>
    </source>
</evidence>
<keyword evidence="2" id="KW-1185">Reference proteome</keyword>
<dbReference type="Proteomes" id="UP001197093">
    <property type="component" value="Unassembled WGS sequence"/>
</dbReference>
<protein>
    <submittedName>
        <fullName evidence="1">Uncharacterized protein</fullName>
    </submittedName>
</protein>
<reference evidence="1" key="1">
    <citation type="submission" date="2023-02" db="EMBL/GenBank/DDBJ databases">
        <authorList>
            <person name="Palmer J.M."/>
        </authorList>
    </citation>
    <scope>NUCLEOTIDE SEQUENCE</scope>
    <source>
        <strain evidence="1">FW57</strain>
    </source>
</reference>
<proteinExistence type="predicted"/>
<gene>
    <name evidence="1" type="ORF">NEMBOFW57_001795</name>
</gene>
<sequence>MANCTIYTRAYSALSPRRLTSGKGATGPPLAPGKLLAEFKQHRRHKEKVATALVSVSDRIVDTISRALDLHHTDDVPIQDIWIAFIKVPDAENKHTKTSARTHRAEDLAKKLKLPNSILFRYEIVFEWAIPEEWVTHQVSLQTLIKRWRKGGLMEHVLDSLEPLDPLESLDPWDFGAALAYFAEAFGARAPSEWIAHRVFYDCVQFDLELFSYQWVMFEFPGGRRETEDFGFFCALDKGIKDALEDWLNDDFASEYQNFEAWRRGVEDDMSRDWVHFWEEWQEEEGKPAYAKALNELMEEHEAIQNGIEEEAVEIGL</sequence>
<dbReference type="EMBL" id="JAHCVI010000001">
    <property type="protein sequence ID" value="KAG7291775.1"/>
    <property type="molecule type" value="Genomic_DNA"/>
</dbReference>
<name>A0AAD4F2I3_9PEZI</name>
<dbReference type="AlphaFoldDB" id="A0AAD4F2I3"/>
<accession>A0AAD4F2I3</accession>